<proteinExistence type="predicted"/>
<protein>
    <recommendedName>
        <fullName evidence="3">DUF502 domain-containing protein</fullName>
    </recommendedName>
</protein>
<dbReference type="Pfam" id="PF04367">
    <property type="entry name" value="DUF502"/>
    <property type="match status" value="1"/>
</dbReference>
<gene>
    <name evidence="2" type="ORF">S01H1_10479</name>
</gene>
<dbReference type="InterPro" id="IPR007462">
    <property type="entry name" value="COV1-like"/>
</dbReference>
<name>X0SA03_9ZZZZ</name>
<dbReference type="PANTHER" id="PTHR31876:SF26">
    <property type="entry name" value="PROTEIN LIKE COV 2"/>
    <property type="match status" value="1"/>
</dbReference>
<feature type="transmembrane region" description="Helical" evidence="1">
    <location>
        <begin position="12"/>
        <end position="34"/>
    </location>
</feature>
<dbReference type="AlphaFoldDB" id="X0SA03"/>
<comment type="caution">
    <text evidence="2">The sequence shown here is derived from an EMBL/GenBank/DDBJ whole genome shotgun (WGS) entry which is preliminary data.</text>
</comment>
<dbReference type="EMBL" id="BARS01005345">
    <property type="protein sequence ID" value="GAF71976.1"/>
    <property type="molecule type" value="Genomic_DNA"/>
</dbReference>
<keyword evidence="1" id="KW-1133">Transmembrane helix</keyword>
<evidence type="ECO:0008006" key="3">
    <source>
        <dbReference type="Google" id="ProtNLM"/>
    </source>
</evidence>
<keyword evidence="1" id="KW-0472">Membrane</keyword>
<feature type="non-terminal residue" evidence="2">
    <location>
        <position position="1"/>
    </location>
</feature>
<dbReference type="PANTHER" id="PTHR31876">
    <property type="entry name" value="COV-LIKE PROTEIN 1"/>
    <property type="match status" value="1"/>
</dbReference>
<evidence type="ECO:0000313" key="2">
    <source>
        <dbReference type="EMBL" id="GAF71976.1"/>
    </source>
</evidence>
<evidence type="ECO:0000256" key="1">
    <source>
        <dbReference type="SAM" id="Phobius"/>
    </source>
</evidence>
<reference evidence="2" key="1">
    <citation type="journal article" date="2014" name="Front. Microbiol.">
        <title>High frequency of phylogenetically diverse reductive dehalogenase-homologous genes in deep subseafloor sedimentary metagenomes.</title>
        <authorList>
            <person name="Kawai M."/>
            <person name="Futagami T."/>
            <person name="Toyoda A."/>
            <person name="Takaki Y."/>
            <person name="Nishi S."/>
            <person name="Hori S."/>
            <person name="Arai W."/>
            <person name="Tsubouchi T."/>
            <person name="Morono Y."/>
            <person name="Uchiyama I."/>
            <person name="Ito T."/>
            <person name="Fujiyama A."/>
            <person name="Inagaki F."/>
            <person name="Takami H."/>
        </authorList>
    </citation>
    <scope>NUCLEOTIDE SEQUENCE</scope>
    <source>
        <strain evidence="2">Expedition CK06-06</strain>
    </source>
</reference>
<organism evidence="2">
    <name type="scientific">marine sediment metagenome</name>
    <dbReference type="NCBI Taxonomy" id="412755"/>
    <lineage>
        <taxon>unclassified sequences</taxon>
        <taxon>metagenomes</taxon>
        <taxon>ecological metagenomes</taxon>
    </lineage>
</organism>
<keyword evidence="1" id="KW-0812">Transmembrane</keyword>
<accession>X0SA03</accession>
<sequence>HLTSYSVFIAKALAFLIVILLISFVGWAASVIFLRRLFSFGERVFVKIPMVGKIYSVTKEIGSAFLGKEKAFFKRVVLIEYPRKGLYSIAFITREKQGKIKNAAGKELIGVFVATTPNPTSGIFLLIPKEEIKFLDMSVEEGLKLVVSSGTIMPSFK</sequence>